<gene>
    <name evidence="5" type="ORF">ODALV1_LOCUS7801</name>
</gene>
<reference evidence="5 6" key="1">
    <citation type="submission" date="2024-08" db="EMBL/GenBank/DDBJ databases">
        <authorList>
            <person name="Cucini C."/>
            <person name="Frati F."/>
        </authorList>
    </citation>
    <scope>NUCLEOTIDE SEQUENCE [LARGE SCALE GENOMIC DNA]</scope>
</reference>
<protein>
    <recommendedName>
        <fullName evidence="4">NOT2/NOT3/NOT5 C-terminal domain-containing protein</fullName>
    </recommendedName>
</protein>
<dbReference type="Pfam" id="PF04153">
    <property type="entry name" value="NOT2_3_5_C"/>
    <property type="match status" value="1"/>
</dbReference>
<feature type="domain" description="NOT2/NOT3/NOT5 C-terminal" evidence="4">
    <location>
        <begin position="586"/>
        <end position="678"/>
    </location>
</feature>
<dbReference type="InterPro" id="IPR007282">
    <property type="entry name" value="NOT2/3/5_C"/>
</dbReference>
<keyword evidence="3" id="KW-0804">Transcription</keyword>
<dbReference type="Gene3D" id="2.30.30.1020">
    <property type="entry name" value="CCR4-NOT complex subunit 2/3/5, C-terminal domain"/>
    <property type="match status" value="1"/>
</dbReference>
<organism evidence="5 6">
    <name type="scientific">Orchesella dallaii</name>
    <dbReference type="NCBI Taxonomy" id="48710"/>
    <lineage>
        <taxon>Eukaryota</taxon>
        <taxon>Metazoa</taxon>
        <taxon>Ecdysozoa</taxon>
        <taxon>Arthropoda</taxon>
        <taxon>Hexapoda</taxon>
        <taxon>Collembola</taxon>
        <taxon>Entomobryomorpha</taxon>
        <taxon>Entomobryoidea</taxon>
        <taxon>Orchesellidae</taxon>
        <taxon>Orchesellinae</taxon>
        <taxon>Orchesella</taxon>
    </lineage>
</organism>
<evidence type="ECO:0000313" key="5">
    <source>
        <dbReference type="EMBL" id="CAL8091004.1"/>
    </source>
</evidence>
<sequence length="695" mass="79789">MSRMDEFSQGFFFPKRPSFQTANFVNLTHATPPDLSQRNAPVVSNGRWNLNYQGVGFEERRRLPPQQPQPPPSFRAYYAPEFQNGNAHYNQVFQQANFPPLGYCPPPPQHHLHHTPKSSRVHQHVSPPRQVHPVAQVADFSNDVQQERETFKAHPNVTPNQQTTPDHHHNVNFYYEYPPLSAAGSVPRRKKNSPTQIPIQAINRSINANGSGNVSVQHHMTPQAPWTKVLKQDSPSAIVNVEPSERAVEVPEPVSENCSVRSVEQPPVSNETTEIQNIMMAMTTSFKNHAGNNNNGEDACKQQWGVEEQRNYTELNRKYYEDARGALNQFRQDFGNNEMDSRVLEGEMSLSGMHKCVGGPVYGRIMKEASMFEVDERVNVDNRPMINLVGPGEREYRLFDDATSGSDIIRTVYDVNVMDIFNPREICSRRLLPHSVAFWPVDLVVGNDKKNLNTIKRNMLRIKGQTSASNEQPISSIFDLTEGKQEQKQQNDGYPDINDVGLPSLARFINGEGVGINPMGFITFMGYNVHKLFKNLDRNGSICTTFAGPLADRNFSADPSQIETMCPIPEYCMPREVDDCDWDNAFKWKNVLKFKRSMMSLYEMQTLFYIFYTFCGDALQVLAAGELYKRGWRFHKILQVWLIPLDRDESDPNYWHSGLFRYFNVLRWEYVRDTFKVNEFLLEGQPQQFHDPLWN</sequence>
<name>A0ABP1Q695_9HEXA</name>
<evidence type="ECO:0000256" key="3">
    <source>
        <dbReference type="ARBA" id="ARBA00023163"/>
    </source>
</evidence>
<keyword evidence="6" id="KW-1185">Reference proteome</keyword>
<comment type="caution">
    <text evidence="5">The sequence shown here is derived from an EMBL/GenBank/DDBJ whole genome shotgun (WGS) entry which is preliminary data.</text>
</comment>
<dbReference type="Proteomes" id="UP001642540">
    <property type="component" value="Unassembled WGS sequence"/>
</dbReference>
<accession>A0ABP1Q695</accession>
<evidence type="ECO:0000313" key="6">
    <source>
        <dbReference type="Proteomes" id="UP001642540"/>
    </source>
</evidence>
<dbReference type="InterPro" id="IPR038635">
    <property type="entry name" value="CCR4-NOT_su2/3/5_C_sf"/>
</dbReference>
<keyword evidence="2" id="KW-0805">Transcription regulation</keyword>
<comment type="similarity">
    <text evidence="1">Belongs to the CNOT2/3/5 family.</text>
</comment>
<proteinExistence type="inferred from homology"/>
<dbReference type="EMBL" id="CAXLJM020000024">
    <property type="protein sequence ID" value="CAL8091004.1"/>
    <property type="molecule type" value="Genomic_DNA"/>
</dbReference>
<evidence type="ECO:0000259" key="4">
    <source>
        <dbReference type="Pfam" id="PF04153"/>
    </source>
</evidence>
<evidence type="ECO:0000256" key="2">
    <source>
        <dbReference type="ARBA" id="ARBA00023015"/>
    </source>
</evidence>
<dbReference type="InterPro" id="IPR040168">
    <property type="entry name" value="Not2/3/5"/>
</dbReference>
<dbReference type="PANTHER" id="PTHR23326">
    <property type="entry name" value="CCR4 NOT-RELATED"/>
    <property type="match status" value="1"/>
</dbReference>
<evidence type="ECO:0000256" key="1">
    <source>
        <dbReference type="ARBA" id="ARBA00007682"/>
    </source>
</evidence>